<evidence type="ECO:0000259" key="2">
    <source>
        <dbReference type="Pfam" id="PF13764"/>
    </source>
</evidence>
<reference evidence="3 4" key="2">
    <citation type="submission" date="2018-11" db="EMBL/GenBank/DDBJ databases">
        <authorList>
            <consortium name="Pathogen Informatics"/>
        </authorList>
    </citation>
    <scope>NUCLEOTIDE SEQUENCE [LARGE SCALE GENOMIC DNA]</scope>
</reference>
<feature type="domain" description="E3 ubiquitin ligase UBR4 C-terminal" evidence="2">
    <location>
        <begin position="3"/>
        <end position="171"/>
    </location>
</feature>
<dbReference type="AlphaFoldDB" id="A0A183EL88"/>
<dbReference type="WBParaSite" id="GPUH_0002175601-mRNA-1">
    <property type="protein sequence ID" value="GPUH_0002175601-mRNA-1"/>
    <property type="gene ID" value="GPUH_0002175601"/>
</dbReference>
<dbReference type="OrthoDB" id="30336at2759"/>
<reference evidence="5" key="1">
    <citation type="submission" date="2016-06" db="UniProtKB">
        <authorList>
            <consortium name="WormBaseParasite"/>
        </authorList>
    </citation>
    <scope>IDENTIFICATION</scope>
</reference>
<keyword evidence="1" id="KW-0863">Zinc-finger</keyword>
<evidence type="ECO:0000313" key="5">
    <source>
        <dbReference type="WBParaSite" id="GPUH_0002175601-mRNA-1"/>
    </source>
</evidence>
<dbReference type="EMBL" id="UYRT01093325">
    <property type="protein sequence ID" value="VDN38821.1"/>
    <property type="molecule type" value="Genomic_DNA"/>
</dbReference>
<evidence type="ECO:0000313" key="3">
    <source>
        <dbReference type="EMBL" id="VDN38821.1"/>
    </source>
</evidence>
<evidence type="ECO:0000313" key="4">
    <source>
        <dbReference type="Proteomes" id="UP000271098"/>
    </source>
</evidence>
<feature type="region of interest" description="UBR4 E3 catalytic module" evidence="1">
    <location>
        <begin position="40"/>
        <end position="192"/>
    </location>
</feature>
<dbReference type="Pfam" id="PF13764">
    <property type="entry name" value="E3_UbLigase_R4"/>
    <property type="match status" value="1"/>
</dbReference>
<dbReference type="PROSITE" id="PS52043">
    <property type="entry name" value="UBR4_E3"/>
    <property type="match status" value="1"/>
</dbReference>
<dbReference type="InterPro" id="IPR045189">
    <property type="entry name" value="UBR4-like"/>
</dbReference>
<dbReference type="GO" id="GO:0008270">
    <property type="term" value="F:zinc ion binding"/>
    <property type="evidence" value="ECO:0007669"/>
    <property type="project" value="UniProtKB-KW"/>
</dbReference>
<dbReference type="InterPro" id="IPR025704">
    <property type="entry name" value="E3_Ub_ligase_UBR4_C"/>
</dbReference>
<keyword evidence="1" id="KW-0862">Zinc</keyword>
<keyword evidence="1" id="KW-0479">Metal-binding</keyword>
<accession>A0A183EL88</accession>
<keyword evidence="4" id="KW-1185">Reference proteome</keyword>
<name>A0A183EL88_9BILA</name>
<proteinExistence type="inferred from homology"/>
<protein>
    <submittedName>
        <fullName evidence="5">E3_UbLigase_R4 domain-containing protein</fullName>
    </submittedName>
</protein>
<dbReference type="PANTHER" id="PTHR21725">
    <property type="entry name" value="E3 UBIQUITIN-PROTEIN LIGASE UBR4"/>
    <property type="match status" value="1"/>
</dbReference>
<sequence length="192" mass="21536">MKMMNAGLISGACQYLAVNHPPLFQVSVTGPEWKHFLTKPSLKYVLRLMAGMARDHQPSQQAIAENSLPILHRLEQISSSEHIGTLAENVMEELKKNQSVAVQIEKVRQETKAKKRQLAMAMRQKQLSEMGMEIGKKGQVKVSSRRIVNEPHSVQSTSEVGACCICREEVDVGEKIMMVSLLLSFAYLYILL</sequence>
<organism evidence="5">
    <name type="scientific">Gongylonema pulchrum</name>
    <dbReference type="NCBI Taxonomy" id="637853"/>
    <lineage>
        <taxon>Eukaryota</taxon>
        <taxon>Metazoa</taxon>
        <taxon>Ecdysozoa</taxon>
        <taxon>Nematoda</taxon>
        <taxon>Chromadorea</taxon>
        <taxon>Rhabditida</taxon>
        <taxon>Spirurina</taxon>
        <taxon>Spiruromorpha</taxon>
        <taxon>Spiruroidea</taxon>
        <taxon>Gongylonematidae</taxon>
        <taxon>Gongylonema</taxon>
    </lineage>
</organism>
<gene>
    <name evidence="3" type="ORF">GPUH_LOCUS21729</name>
</gene>
<evidence type="ECO:0000256" key="1">
    <source>
        <dbReference type="PROSITE-ProRule" id="PRU01388"/>
    </source>
</evidence>
<comment type="similarity">
    <text evidence="1">Belongs to the UBR4 family.</text>
</comment>
<dbReference type="Proteomes" id="UP000271098">
    <property type="component" value="Unassembled WGS sequence"/>
</dbReference>
<dbReference type="PANTHER" id="PTHR21725:SF1">
    <property type="entry name" value="E3 UBIQUITIN-PROTEIN LIGASE UBR4"/>
    <property type="match status" value="1"/>
</dbReference>